<keyword evidence="2" id="KW-0863">Zinc-finger</keyword>
<evidence type="ECO:0000313" key="6">
    <source>
        <dbReference type="EMBL" id="AUG53925.1"/>
    </source>
</evidence>
<name>A0ABM6QBI0_9PROT</name>
<dbReference type="PROSITE" id="PS51128">
    <property type="entry name" value="ZF_DKSA_2"/>
    <property type="match status" value="1"/>
</dbReference>
<evidence type="ECO:0000256" key="2">
    <source>
        <dbReference type="ARBA" id="ARBA00022771"/>
    </source>
</evidence>
<feature type="zinc finger region" description="dksA C4-type" evidence="4">
    <location>
        <begin position="35"/>
        <end position="59"/>
    </location>
</feature>
<reference evidence="6 7" key="1">
    <citation type="submission" date="2017-10" db="EMBL/GenBank/DDBJ databases">
        <title>Biodiversity and function of Thalassospira species in the particle-attached aromatic-hydrocarbon-degrading consortia from the surface seawater of the China South Sea.</title>
        <authorList>
            <person name="Dong C."/>
            <person name="Liu R."/>
            <person name="Shao Z."/>
        </authorList>
    </citation>
    <scope>NUCLEOTIDE SEQUENCE [LARGE SCALE GENOMIC DNA]</scope>
    <source>
        <strain evidence="6 7">CSC3H3</strain>
    </source>
</reference>
<organism evidence="6 7">
    <name type="scientific">Thalassospira marina</name>
    <dbReference type="NCBI Taxonomy" id="2048283"/>
    <lineage>
        <taxon>Bacteria</taxon>
        <taxon>Pseudomonadati</taxon>
        <taxon>Pseudomonadota</taxon>
        <taxon>Alphaproteobacteria</taxon>
        <taxon>Rhodospirillales</taxon>
        <taxon>Thalassospiraceae</taxon>
        <taxon>Thalassospira</taxon>
    </lineage>
</organism>
<dbReference type="Proteomes" id="UP000233458">
    <property type="component" value="Chromosome"/>
</dbReference>
<accession>A0ABM6QBI0</accession>
<evidence type="ECO:0000259" key="5">
    <source>
        <dbReference type="Pfam" id="PF01258"/>
    </source>
</evidence>
<evidence type="ECO:0000256" key="1">
    <source>
        <dbReference type="ARBA" id="ARBA00022723"/>
    </source>
</evidence>
<feature type="domain" description="Zinc finger DksA/TraR C4-type" evidence="5">
    <location>
        <begin position="34"/>
        <end position="64"/>
    </location>
</feature>
<keyword evidence="1" id="KW-0479">Metal-binding</keyword>
<dbReference type="EMBL" id="CP024199">
    <property type="protein sequence ID" value="AUG53925.1"/>
    <property type="molecule type" value="Genomic_DNA"/>
</dbReference>
<dbReference type="NCBIfam" id="TIGR02419">
    <property type="entry name" value="C4_traR_proteo"/>
    <property type="match status" value="1"/>
</dbReference>
<dbReference type="Pfam" id="PF01258">
    <property type="entry name" value="zf-dskA_traR"/>
    <property type="match status" value="1"/>
</dbReference>
<gene>
    <name evidence="6" type="ORF">CSC3H3_15270</name>
</gene>
<dbReference type="InterPro" id="IPR000962">
    <property type="entry name" value="Znf_DskA_TraR"/>
</dbReference>
<evidence type="ECO:0000256" key="3">
    <source>
        <dbReference type="ARBA" id="ARBA00022833"/>
    </source>
</evidence>
<keyword evidence="3" id="KW-0862">Zinc</keyword>
<proteinExistence type="predicted"/>
<dbReference type="PANTHER" id="PTHR38777">
    <property type="entry name" value="FELS-2 PROPHAGE PROTEIN"/>
    <property type="match status" value="1"/>
</dbReference>
<protein>
    <submittedName>
        <fullName evidence="6">Conjugal transfer protein TraR</fullName>
    </submittedName>
</protein>
<dbReference type="Gene3D" id="1.20.120.910">
    <property type="entry name" value="DksA, coiled-coil domain"/>
    <property type="match status" value="1"/>
</dbReference>
<evidence type="ECO:0000256" key="4">
    <source>
        <dbReference type="PROSITE-ProRule" id="PRU00510"/>
    </source>
</evidence>
<sequence>MGDIIDAAQELEYRLRTQSLACHRVRFAELVLENCVECGEPIPDARRKALSGALRCIDCQNELETGSRL</sequence>
<dbReference type="PANTHER" id="PTHR38777:SF1">
    <property type="entry name" value="DNAK SUPPRESSOR PROTEIN"/>
    <property type="match status" value="1"/>
</dbReference>
<dbReference type="SUPFAM" id="SSF57716">
    <property type="entry name" value="Glucocorticoid receptor-like (DNA-binding domain)"/>
    <property type="match status" value="1"/>
</dbReference>
<keyword evidence="7" id="KW-1185">Reference proteome</keyword>
<dbReference type="InterPro" id="IPR012783">
    <property type="entry name" value="Znf_C4_TraR"/>
</dbReference>
<evidence type="ECO:0000313" key="7">
    <source>
        <dbReference type="Proteomes" id="UP000233458"/>
    </source>
</evidence>
<dbReference type="RefSeq" id="WP_101285391.1">
    <property type="nucleotide sequence ID" value="NZ_CP024199.1"/>
</dbReference>